<proteinExistence type="predicted"/>
<dbReference type="SUPFAM" id="SSF51338">
    <property type="entry name" value="Composite domain of metallo-dependent hydrolases"/>
    <property type="match status" value="2"/>
</dbReference>
<dbReference type="InterPro" id="IPR011059">
    <property type="entry name" value="Metal-dep_hydrolase_composite"/>
</dbReference>
<evidence type="ECO:0000313" key="4">
    <source>
        <dbReference type="EMBL" id="OXG01718.1"/>
    </source>
</evidence>
<feature type="chain" id="PRO_5030039165" evidence="2">
    <location>
        <begin position="20"/>
        <end position="999"/>
    </location>
</feature>
<dbReference type="OrthoDB" id="9802793at2"/>
<feature type="region of interest" description="Disordered" evidence="1">
    <location>
        <begin position="973"/>
        <end position="999"/>
    </location>
</feature>
<organism evidence="4 5">
    <name type="scientific">Flavobacterium araucananum</name>
    <dbReference type="NCBI Taxonomy" id="946678"/>
    <lineage>
        <taxon>Bacteria</taxon>
        <taxon>Pseudomonadati</taxon>
        <taxon>Bacteroidota</taxon>
        <taxon>Flavobacteriia</taxon>
        <taxon>Flavobacteriales</taxon>
        <taxon>Flavobacteriaceae</taxon>
        <taxon>Flavobacterium</taxon>
    </lineage>
</organism>
<keyword evidence="2" id="KW-0732">Signal</keyword>
<evidence type="ECO:0000256" key="2">
    <source>
        <dbReference type="SAM" id="SignalP"/>
    </source>
</evidence>
<dbReference type="Gene3D" id="2.30.40.10">
    <property type="entry name" value="Urease, subunit C, domain 1"/>
    <property type="match status" value="2"/>
</dbReference>
<dbReference type="GO" id="GO:0016810">
    <property type="term" value="F:hydrolase activity, acting on carbon-nitrogen (but not peptide) bonds"/>
    <property type="evidence" value="ECO:0007669"/>
    <property type="project" value="InterPro"/>
</dbReference>
<dbReference type="CDD" id="cd01309">
    <property type="entry name" value="Met_dep_hydrolase_C"/>
    <property type="match status" value="1"/>
</dbReference>
<feature type="signal peptide" evidence="2">
    <location>
        <begin position="1"/>
        <end position="19"/>
    </location>
</feature>
<sequence>MKKALLLLFLSVFLTKTYAQDYFPINESVQNKNKNYTVFTNATIYVTPTQKIEKGTLLIQDGKVVSVGNNISIPKNSITIDLEGKTIYPSFIDIYTSFGVEKPKSNLGGRGRDRNPLYDTKRVGYYWNESVRPEINTYETFKYDQHKAEELLKAGFGVVGTHIPDGIAQGTGILVALNNTESSKQIIANKVTNHFAFTKSALTNQAYPSSLMGMMALLRQMYLDLDWYKKGNSETKDLSLEALASNEKLVQIFATEDKLNSLRAAKIAKEFGLSYILKGSGNEFERIEEIKNTNAKYIIPISFPEAYDVSNPYLSNQIELADMRFWNQAPTNLKVLSDNGIVFALTTDKLKKTEDFKPNLLKAIKYGFDKTKALEALTTIPAAILGKSNEVGSLKTGTYANFVITSGEIFDEKTVLYENWVQGTKYVVNDINAKDIRGNYDLTVGKDTYKWKIDGTADAPKSELTTADAKKLKSTFSVSKNWISLLIKPADSIKSNYTRLTGFVEKPESLSGKAVLSNGNELVWTAVKTSAFVAVKDSAKAEKPNPIIPTTYPNVAFGDSKKLTAQTLLFKNATVWTNEKEGILTETDVLIKDGKIAAVGKNLSDAGATIIDAKGKHITSGIIDEHSHIAISKGVNESGHNSTAEVTIQDVVNSEDINIYRDLAGGVTISQLLHGSANPIGGRSAIVKWKWGSSPDEMLYKNQPKFIKFALGENVKQANWGIDNPTRFPQTRMGVEQVFTDYFQRAKEYDESWKKFNSNSKKGKAPRVDLELQTLAEIINKERFITCHSYVESEILMLMSVAEKFNFRVNTFTHILEGYKVADKMKEHGVGASTFSDWWAYKFEVNDAIPFNGPIMHNAGLVVAYNSDDAEMSRRLNQEAAKAVKYGNISEEDAWKFVTLNPAKLLHIDDKVGSLKVGKDADVVLWNDNPLSIYAKAEKTIIDGVVYFDLEKDAEKQLAITKERSLLIGQMLQEKNKGAGTQQPTRKEKKEYHCDTLEQ</sequence>
<feature type="domain" description="Amidohydrolase-related" evidence="3">
    <location>
        <begin position="333"/>
        <end position="411"/>
    </location>
</feature>
<dbReference type="RefSeq" id="WP_089481066.1">
    <property type="nucleotide sequence ID" value="NZ_MUGS01000045.1"/>
</dbReference>
<keyword evidence="5" id="KW-1185">Reference proteome</keyword>
<evidence type="ECO:0000256" key="1">
    <source>
        <dbReference type="SAM" id="MobiDB-lite"/>
    </source>
</evidence>
<dbReference type="PANTHER" id="PTHR43135:SF3">
    <property type="entry name" value="ALPHA-D-RIBOSE 1-METHYLPHOSPHONATE 5-TRIPHOSPHATE DIPHOSPHATASE"/>
    <property type="match status" value="1"/>
</dbReference>
<name>A0A227NXG8_9FLAO</name>
<keyword evidence="4" id="KW-0378">Hydrolase</keyword>
<dbReference type="SUPFAM" id="SSF51556">
    <property type="entry name" value="Metallo-dependent hydrolases"/>
    <property type="match status" value="2"/>
</dbReference>
<dbReference type="Proteomes" id="UP000214684">
    <property type="component" value="Unassembled WGS sequence"/>
</dbReference>
<evidence type="ECO:0000313" key="5">
    <source>
        <dbReference type="Proteomes" id="UP000214684"/>
    </source>
</evidence>
<dbReference type="InterPro" id="IPR032466">
    <property type="entry name" value="Metal_Hydrolase"/>
</dbReference>
<dbReference type="InterPro" id="IPR006680">
    <property type="entry name" value="Amidohydro-rel"/>
</dbReference>
<evidence type="ECO:0000259" key="3">
    <source>
        <dbReference type="Pfam" id="PF01979"/>
    </source>
</evidence>
<accession>A0A227NXG8</accession>
<dbReference type="PANTHER" id="PTHR43135">
    <property type="entry name" value="ALPHA-D-RIBOSE 1-METHYLPHOSPHONATE 5-TRIPHOSPHATE DIPHOSPHATASE"/>
    <property type="match status" value="1"/>
</dbReference>
<dbReference type="AlphaFoldDB" id="A0A227NXG8"/>
<feature type="compositionally biased region" description="Basic and acidic residues" evidence="1">
    <location>
        <begin position="985"/>
        <end position="999"/>
    </location>
</feature>
<dbReference type="InterPro" id="IPR051781">
    <property type="entry name" value="Metallo-dep_Hydrolase"/>
</dbReference>
<dbReference type="EMBL" id="MUGS01000045">
    <property type="protein sequence ID" value="OXG01718.1"/>
    <property type="molecule type" value="Genomic_DNA"/>
</dbReference>
<gene>
    <name evidence="4" type="ORF">B0A64_18920</name>
</gene>
<reference evidence="4 5" key="1">
    <citation type="submission" date="2016-11" db="EMBL/GenBank/DDBJ databases">
        <title>Whole genomes of Flavobacteriaceae.</title>
        <authorList>
            <person name="Stine C."/>
            <person name="Li C."/>
            <person name="Tadesse D."/>
        </authorList>
    </citation>
    <scope>NUCLEOTIDE SEQUENCE [LARGE SCALE GENOMIC DNA]</scope>
    <source>
        <strain evidence="4 5">DSM 24704</strain>
    </source>
</reference>
<protein>
    <submittedName>
        <fullName evidence="4">Amidohydrolase</fullName>
    </submittedName>
</protein>
<dbReference type="Pfam" id="PF01979">
    <property type="entry name" value="Amidohydro_1"/>
    <property type="match status" value="2"/>
</dbReference>
<comment type="caution">
    <text evidence="4">The sequence shown here is derived from an EMBL/GenBank/DDBJ whole genome shotgun (WGS) entry which is preliminary data.</text>
</comment>
<dbReference type="Gene3D" id="3.20.20.140">
    <property type="entry name" value="Metal-dependent hydrolases"/>
    <property type="match status" value="2"/>
</dbReference>
<feature type="domain" description="Amidohydrolase-related" evidence="3">
    <location>
        <begin position="856"/>
        <end position="941"/>
    </location>
</feature>